<dbReference type="PANTHER" id="PTHR11255">
    <property type="entry name" value="DIACYLGLYCEROL KINASE"/>
    <property type="match status" value="1"/>
</dbReference>
<dbReference type="GO" id="GO:0007200">
    <property type="term" value="P:phospholipase C-activating G protein-coupled receptor signaling pathway"/>
    <property type="evidence" value="ECO:0007669"/>
    <property type="project" value="InterPro"/>
</dbReference>
<dbReference type="InterPro" id="IPR029477">
    <property type="entry name" value="DAG_kinase_typeI_N"/>
</dbReference>
<keyword evidence="6 17" id="KW-0547">Nucleotide-binding</keyword>
<dbReference type="CDD" id="cd00051">
    <property type="entry name" value="EFh"/>
    <property type="match status" value="1"/>
</dbReference>
<keyword evidence="12" id="KW-0443">Lipid metabolism</keyword>
<organism evidence="22 23">
    <name type="scientific">Gasterosteus aculeatus aculeatus</name>
    <name type="common">three-spined stickleback</name>
    <dbReference type="NCBI Taxonomy" id="481459"/>
    <lineage>
        <taxon>Eukaryota</taxon>
        <taxon>Metazoa</taxon>
        <taxon>Chordata</taxon>
        <taxon>Craniata</taxon>
        <taxon>Vertebrata</taxon>
        <taxon>Euteleostomi</taxon>
        <taxon>Actinopterygii</taxon>
        <taxon>Neopterygii</taxon>
        <taxon>Teleostei</taxon>
        <taxon>Neoteleostei</taxon>
        <taxon>Acanthomorphata</taxon>
        <taxon>Eupercaria</taxon>
        <taxon>Perciformes</taxon>
        <taxon>Cottioidei</taxon>
        <taxon>Gasterosteales</taxon>
        <taxon>Gasterosteidae</taxon>
        <taxon>Gasterosteus</taxon>
    </lineage>
</organism>
<dbReference type="SMART" id="SM00054">
    <property type="entry name" value="EFh"/>
    <property type="match status" value="2"/>
</dbReference>
<dbReference type="GO" id="GO:0008270">
    <property type="term" value="F:zinc ion binding"/>
    <property type="evidence" value="ECO:0007669"/>
    <property type="project" value="UniProtKB-KW"/>
</dbReference>
<dbReference type="PROSITE" id="PS50146">
    <property type="entry name" value="DAGK"/>
    <property type="match status" value="1"/>
</dbReference>
<comment type="catalytic activity">
    <reaction evidence="13">
        <text>1,2-di-(9Z-octadecenoyl)-sn-glycerol + ATP = 1,2-di-(9Z-octadecenoyl)-sn-glycero-3-phosphate + ADP + H(+)</text>
        <dbReference type="Rhea" id="RHEA:40327"/>
        <dbReference type="ChEBI" id="CHEBI:15378"/>
        <dbReference type="ChEBI" id="CHEBI:30616"/>
        <dbReference type="ChEBI" id="CHEBI:52333"/>
        <dbReference type="ChEBI" id="CHEBI:74546"/>
        <dbReference type="ChEBI" id="CHEBI:456216"/>
    </reaction>
    <physiologicalReaction direction="left-to-right" evidence="13">
        <dbReference type="Rhea" id="RHEA:40328"/>
    </physiologicalReaction>
</comment>
<dbReference type="InterPro" id="IPR017438">
    <property type="entry name" value="ATP-NAD_kinase_N"/>
</dbReference>
<evidence type="ECO:0000259" key="19">
    <source>
        <dbReference type="PROSITE" id="PS50081"/>
    </source>
</evidence>
<dbReference type="Gene3D" id="2.60.200.40">
    <property type="match status" value="1"/>
</dbReference>
<comment type="catalytic activity">
    <reaction evidence="15">
        <text>1-octadecanoyl-2-(5Z,8Z,11Z,14Z-eicosatetraenoyl)-sn-glycerol + ATP = 1-octadecanoyl-2-(5Z,8Z,11Z,14Z-eicosatetraenoyl)-sn-glycero-3-phosphate + ADP + H(+)</text>
        <dbReference type="Rhea" id="RHEA:40323"/>
        <dbReference type="ChEBI" id="CHEBI:15378"/>
        <dbReference type="ChEBI" id="CHEBI:30616"/>
        <dbReference type="ChEBI" id="CHEBI:75728"/>
        <dbReference type="ChEBI" id="CHEBI:77091"/>
        <dbReference type="ChEBI" id="CHEBI:456216"/>
    </reaction>
    <physiologicalReaction direction="left-to-right" evidence="15">
        <dbReference type="Rhea" id="RHEA:40324"/>
    </physiologicalReaction>
</comment>
<dbReference type="SUPFAM" id="SSF111331">
    <property type="entry name" value="NAD kinase/diacylglycerol kinase-like"/>
    <property type="match status" value="1"/>
</dbReference>
<comment type="pathway">
    <text evidence="1">Lipid metabolism; glycerolipid metabolism.</text>
</comment>
<dbReference type="SMART" id="SM00109">
    <property type="entry name" value="C1"/>
    <property type="match status" value="2"/>
</dbReference>
<evidence type="ECO:0000256" key="8">
    <source>
        <dbReference type="ARBA" id="ARBA00022777"/>
    </source>
</evidence>
<feature type="domain" description="DAGKc" evidence="20">
    <location>
        <begin position="341"/>
        <end position="475"/>
    </location>
</feature>
<dbReference type="InterPro" id="IPR018247">
    <property type="entry name" value="EF_Hand_1_Ca_BS"/>
</dbReference>
<keyword evidence="7" id="KW-0863">Zinc-finger</keyword>
<dbReference type="InterPro" id="IPR000756">
    <property type="entry name" value="Diacylglycerol_kin_accessory"/>
</dbReference>
<evidence type="ECO:0000256" key="6">
    <source>
        <dbReference type="ARBA" id="ARBA00022741"/>
    </source>
</evidence>
<dbReference type="GO" id="GO:0006629">
    <property type="term" value="P:lipid metabolic process"/>
    <property type="evidence" value="ECO:0007669"/>
    <property type="project" value="UniProtKB-KW"/>
</dbReference>
<dbReference type="Gene3D" id="3.40.50.10330">
    <property type="entry name" value="Probable inorganic polyphosphate/atp-NAD kinase, domain 1"/>
    <property type="match status" value="1"/>
</dbReference>
<dbReference type="GO" id="GO:0005509">
    <property type="term" value="F:calcium ion binding"/>
    <property type="evidence" value="ECO:0007669"/>
    <property type="project" value="InterPro"/>
</dbReference>
<dbReference type="Proteomes" id="UP000007635">
    <property type="component" value="Chromosome XX"/>
</dbReference>
<dbReference type="Pfam" id="PF00609">
    <property type="entry name" value="DAGK_acc"/>
    <property type="match status" value="1"/>
</dbReference>
<dbReference type="FunFam" id="3.30.60.20:FF:000016">
    <property type="entry name" value="Diacylglycerol kinase"/>
    <property type="match status" value="1"/>
</dbReference>
<reference evidence="22" key="3">
    <citation type="submission" date="2025-09" db="UniProtKB">
        <authorList>
            <consortium name="Ensembl"/>
        </authorList>
    </citation>
    <scope>IDENTIFICATION</scope>
</reference>
<dbReference type="InterPro" id="IPR001206">
    <property type="entry name" value="Diacylglycerol_kinase_cat_dom"/>
</dbReference>
<protein>
    <recommendedName>
        <fullName evidence="17">Diacylglycerol kinase</fullName>
        <shortName evidence="17">DAG kinase</shortName>
        <ecNumber evidence="17">2.7.1.107</ecNumber>
    </recommendedName>
</protein>
<keyword evidence="8 17" id="KW-0418">Kinase</keyword>
<dbReference type="PROSITE" id="PS50222">
    <property type="entry name" value="EF_HAND_2"/>
    <property type="match status" value="2"/>
</dbReference>
<reference evidence="22" key="2">
    <citation type="submission" date="2025-08" db="UniProtKB">
        <authorList>
            <consortium name="Ensembl"/>
        </authorList>
    </citation>
    <scope>IDENTIFICATION</scope>
</reference>
<dbReference type="InterPro" id="IPR002048">
    <property type="entry name" value="EF_hand_dom"/>
</dbReference>
<dbReference type="PROSITE" id="PS50081">
    <property type="entry name" value="ZF_DAG_PE_2"/>
    <property type="match status" value="2"/>
</dbReference>
<comment type="catalytic activity">
    <reaction evidence="14">
        <text>1,2-didecanoyl-sn-glycerol + ATP = 1,2-didecanoyl-sn-glycero-3-phosphate + ADP + H(+)</text>
        <dbReference type="Rhea" id="RHEA:43428"/>
        <dbReference type="ChEBI" id="CHEBI:15378"/>
        <dbReference type="ChEBI" id="CHEBI:18155"/>
        <dbReference type="ChEBI" id="CHEBI:30616"/>
        <dbReference type="ChEBI" id="CHEBI:78227"/>
        <dbReference type="ChEBI" id="CHEBI:456216"/>
    </reaction>
    <physiologicalReaction direction="left-to-right" evidence="14">
        <dbReference type="Rhea" id="RHEA:43429"/>
    </physiologicalReaction>
</comment>
<dbReference type="CDD" id="cd20845">
    <property type="entry name" value="C1_DGKbeta_rpt1"/>
    <property type="match status" value="1"/>
</dbReference>
<evidence type="ECO:0000313" key="23">
    <source>
        <dbReference type="Proteomes" id="UP000007635"/>
    </source>
</evidence>
<dbReference type="FunFam" id="2.60.200.40:FF:000009">
    <property type="entry name" value="Diacylglycerol kinase"/>
    <property type="match status" value="1"/>
</dbReference>
<dbReference type="EC" id="2.7.1.107" evidence="17"/>
<dbReference type="InterPro" id="IPR047471">
    <property type="entry name" value="C1_DGKbeta-like_rpt1"/>
</dbReference>
<comment type="similarity">
    <text evidence="2 17">Belongs to the eukaryotic diacylglycerol kinase family.</text>
</comment>
<dbReference type="Pfam" id="PF14513">
    <property type="entry name" value="DAG_kinase_N"/>
    <property type="match status" value="1"/>
</dbReference>
<dbReference type="PROSITE" id="PS00479">
    <property type="entry name" value="ZF_DAG_PE_1"/>
    <property type="match status" value="1"/>
</dbReference>
<evidence type="ECO:0000256" key="11">
    <source>
        <dbReference type="ARBA" id="ARBA00022840"/>
    </source>
</evidence>
<dbReference type="FunFam" id="3.40.50.10330:FF:000003">
    <property type="entry name" value="Diacylglycerol kinase"/>
    <property type="match status" value="1"/>
</dbReference>
<dbReference type="Pfam" id="PF00781">
    <property type="entry name" value="DAGK_cat"/>
    <property type="match status" value="1"/>
</dbReference>
<dbReference type="GO" id="GO:0005886">
    <property type="term" value="C:plasma membrane"/>
    <property type="evidence" value="ECO:0007669"/>
    <property type="project" value="TreeGrafter"/>
</dbReference>
<evidence type="ECO:0000256" key="9">
    <source>
        <dbReference type="ARBA" id="ARBA00022833"/>
    </source>
</evidence>
<keyword evidence="10" id="KW-0106">Calcium</keyword>
<keyword evidence="5" id="KW-0677">Repeat</keyword>
<feature type="domain" description="Phorbol-ester/DAG-type" evidence="19">
    <location>
        <begin position="248"/>
        <end position="294"/>
    </location>
</feature>
<dbReference type="SUPFAM" id="SSF57889">
    <property type="entry name" value="Cysteine-rich domain"/>
    <property type="match status" value="2"/>
</dbReference>
<evidence type="ECO:0000256" key="4">
    <source>
        <dbReference type="ARBA" id="ARBA00022723"/>
    </source>
</evidence>
<dbReference type="InterPro" id="IPR002219">
    <property type="entry name" value="PKC_DAG/PE"/>
</dbReference>
<dbReference type="SMART" id="SM00045">
    <property type="entry name" value="DAGKa"/>
    <property type="match status" value="1"/>
</dbReference>
<dbReference type="Pfam" id="PF00130">
    <property type="entry name" value="C1_1"/>
    <property type="match status" value="1"/>
</dbReference>
<dbReference type="FunFam" id="1.10.238.10:FF:000017">
    <property type="entry name" value="Diacylglycerol kinase"/>
    <property type="match status" value="1"/>
</dbReference>
<reference evidence="22 23" key="1">
    <citation type="journal article" date="2021" name="G3 (Bethesda)">
        <title>Improved contiguity of the threespine stickleback genome using long-read sequencing.</title>
        <authorList>
            <person name="Nath S."/>
            <person name="Shaw D.E."/>
            <person name="White M.A."/>
        </authorList>
    </citation>
    <scope>NUCLEOTIDE SEQUENCE [LARGE SCALE GENOMIC DNA]</scope>
    <source>
        <strain evidence="22 23">Lake Benthic</strain>
    </source>
</reference>
<keyword evidence="4" id="KW-0479">Metal-binding</keyword>
<dbReference type="InterPro" id="IPR037607">
    <property type="entry name" value="DGK"/>
</dbReference>
<name>A0AAQ4PLC2_GASAC</name>
<dbReference type="Ensembl" id="ENSGACT00000083314.1">
    <property type="protein sequence ID" value="ENSGACP00000039562.1"/>
    <property type="gene ID" value="ENSGACG00000012786.2"/>
</dbReference>
<accession>A0AAQ4PLC2</accession>
<evidence type="ECO:0000256" key="18">
    <source>
        <dbReference type="SAM" id="MobiDB-lite"/>
    </source>
</evidence>
<dbReference type="PANTHER" id="PTHR11255:SF32">
    <property type="entry name" value="DIACYLGLYCEROL KINASE BETA"/>
    <property type="match status" value="1"/>
</dbReference>
<dbReference type="InterPro" id="IPR046349">
    <property type="entry name" value="C1-like_sf"/>
</dbReference>
<dbReference type="PROSITE" id="PS00018">
    <property type="entry name" value="EF_HAND_1"/>
    <property type="match status" value="2"/>
</dbReference>
<evidence type="ECO:0000256" key="14">
    <source>
        <dbReference type="ARBA" id="ARBA00023395"/>
    </source>
</evidence>
<sequence>PLSLHRKLNVFVAARQQSPRVTEAEPAGHRADIRGVAEDALTFLLRPPAGLKLIKGSSTPLRTASPPPPLETVQLKDIVCYLSLLEGGRPEDKLEFTFRLYDTDGNGSLDSSELEHIISQMMHVAEYLEWDVTELKPILQDMMQEIDYDHDGTVSLEEWIQGGMTTIPLLVLLGLETNVKDDGQHVWRLKHFNKPAYCNLCLNMLIGLGKQGLCCSFCKYTVHERCVARAPPSCIKTYVKTKKNPEVMHHFWVEGNCPTKCDKCHKTIKCYQGLTGLHCVWCQITCASHVKPECDCGPLKDHILPPSSICPVVLVRLLAGQHVSERRRFVLTSPIQITTIEGTHPLLVFVNPKSGGKQGDRIYRKFQYLLNPRQVYNLAKNGPMPGLNFFRDVADFRVLACGGDGTVGWILDFIDKANLDRNPPVCILPLGTGNDLARCLRWGGGYEGESLLKITRDIENSSEMMLDRWKIDVTPADKEERGDPVPYSIVNNYFSIGVVSPTSNKLWYFEFGTSETFSATCKKLHDFLEVECDGVTLDLSSISLEGIAILNIPSMHGGSNLWGESKKRRGNRKGGKKSQDKRTPVLDPKELTFAVQDLSDHLLEVVGLEGAMEMGQIYTGLKSAGRRLAQCSSVTIRTSKSLPMQIDGEPWMQTPCTIEIVHKNQAPMLIGPPQCRSFLSSVIRRTRSESKD</sequence>
<evidence type="ECO:0000256" key="2">
    <source>
        <dbReference type="ARBA" id="ARBA00009280"/>
    </source>
</evidence>
<evidence type="ECO:0000259" key="20">
    <source>
        <dbReference type="PROSITE" id="PS50146"/>
    </source>
</evidence>
<feature type="domain" description="EF-hand" evidence="21">
    <location>
        <begin position="89"/>
        <end position="124"/>
    </location>
</feature>
<dbReference type="Gene3D" id="1.10.238.10">
    <property type="entry name" value="EF-hand"/>
    <property type="match status" value="1"/>
</dbReference>
<dbReference type="FunFam" id="3.30.60.20:FF:000013">
    <property type="entry name" value="Diacylglycerol kinase"/>
    <property type="match status" value="1"/>
</dbReference>
<dbReference type="AlphaFoldDB" id="A0AAQ4PLC2"/>
<feature type="domain" description="EF-hand" evidence="21">
    <location>
        <begin position="134"/>
        <end position="169"/>
    </location>
</feature>
<feature type="region of interest" description="Disordered" evidence="18">
    <location>
        <begin position="561"/>
        <end position="583"/>
    </location>
</feature>
<dbReference type="SUPFAM" id="SSF47473">
    <property type="entry name" value="EF-hand"/>
    <property type="match status" value="1"/>
</dbReference>
<evidence type="ECO:0000256" key="15">
    <source>
        <dbReference type="ARBA" id="ARBA00023400"/>
    </source>
</evidence>
<keyword evidence="3 17" id="KW-0808">Transferase</keyword>
<keyword evidence="11 17" id="KW-0067">ATP-binding</keyword>
<evidence type="ECO:0000256" key="10">
    <source>
        <dbReference type="ARBA" id="ARBA00022837"/>
    </source>
</evidence>
<evidence type="ECO:0000313" key="22">
    <source>
        <dbReference type="Ensembl" id="ENSGACP00000039562.1"/>
    </source>
</evidence>
<dbReference type="Gene3D" id="3.30.60.20">
    <property type="match status" value="2"/>
</dbReference>
<dbReference type="Gene3D" id="1.10.238.110">
    <property type="entry name" value="Diacylglycerol kinase alpha"/>
    <property type="match status" value="1"/>
</dbReference>
<feature type="domain" description="Phorbol-ester/DAG-type" evidence="19">
    <location>
        <begin position="184"/>
        <end position="234"/>
    </location>
</feature>
<dbReference type="GO" id="GO:0004143">
    <property type="term" value="F:ATP-dependent diacylglycerol kinase activity"/>
    <property type="evidence" value="ECO:0007669"/>
    <property type="project" value="UniProtKB-EC"/>
</dbReference>
<dbReference type="InterPro" id="IPR011992">
    <property type="entry name" value="EF-hand-dom_pair"/>
</dbReference>
<evidence type="ECO:0000256" key="1">
    <source>
        <dbReference type="ARBA" id="ARBA00005175"/>
    </source>
</evidence>
<evidence type="ECO:0000256" key="7">
    <source>
        <dbReference type="ARBA" id="ARBA00022771"/>
    </source>
</evidence>
<evidence type="ECO:0000259" key="21">
    <source>
        <dbReference type="PROSITE" id="PS50222"/>
    </source>
</evidence>
<dbReference type="SMART" id="SM00046">
    <property type="entry name" value="DAGKc"/>
    <property type="match status" value="1"/>
</dbReference>
<dbReference type="GO" id="GO:0005524">
    <property type="term" value="F:ATP binding"/>
    <property type="evidence" value="ECO:0007669"/>
    <property type="project" value="UniProtKB-KW"/>
</dbReference>
<proteinExistence type="inferred from homology"/>
<keyword evidence="9" id="KW-0862">Zinc</keyword>
<comment type="catalytic activity">
    <reaction evidence="16">
        <text>a 1,2-diacyl-sn-glycerol + ATP = a 1,2-diacyl-sn-glycero-3-phosphate + ADP + H(+)</text>
        <dbReference type="Rhea" id="RHEA:10272"/>
        <dbReference type="ChEBI" id="CHEBI:15378"/>
        <dbReference type="ChEBI" id="CHEBI:17815"/>
        <dbReference type="ChEBI" id="CHEBI:30616"/>
        <dbReference type="ChEBI" id="CHEBI:58608"/>
        <dbReference type="ChEBI" id="CHEBI:456216"/>
        <dbReference type="EC" id="2.7.1.107"/>
    </reaction>
    <physiologicalReaction direction="left-to-right" evidence="16">
        <dbReference type="Rhea" id="RHEA:10273"/>
    </physiologicalReaction>
</comment>
<keyword evidence="23" id="KW-1185">Reference proteome</keyword>
<dbReference type="InterPro" id="IPR038199">
    <property type="entry name" value="DGK_typeI_N_sf"/>
</dbReference>
<feature type="compositionally biased region" description="Basic residues" evidence="18">
    <location>
        <begin position="566"/>
        <end position="576"/>
    </location>
</feature>
<evidence type="ECO:0000256" key="16">
    <source>
        <dbReference type="ARBA" id="ARBA00023411"/>
    </source>
</evidence>
<evidence type="ECO:0000256" key="12">
    <source>
        <dbReference type="ARBA" id="ARBA00023098"/>
    </source>
</evidence>
<evidence type="ECO:0000256" key="3">
    <source>
        <dbReference type="ARBA" id="ARBA00022679"/>
    </source>
</evidence>
<evidence type="ECO:0000256" key="13">
    <source>
        <dbReference type="ARBA" id="ARBA00023371"/>
    </source>
</evidence>
<evidence type="ECO:0000256" key="5">
    <source>
        <dbReference type="ARBA" id="ARBA00022737"/>
    </source>
</evidence>
<evidence type="ECO:0000256" key="17">
    <source>
        <dbReference type="RuleBase" id="RU361128"/>
    </source>
</evidence>
<dbReference type="Pfam" id="PF13499">
    <property type="entry name" value="EF-hand_7"/>
    <property type="match status" value="1"/>
</dbReference>
<dbReference type="InterPro" id="IPR016064">
    <property type="entry name" value="NAD/diacylglycerol_kinase_sf"/>
</dbReference>
<dbReference type="GeneTree" id="ENSGT00940000159770"/>